<name>A0A9P7QFY3_9HYPO</name>
<sequence length="125" mass="14264">MHLLFLFTLFILLTLGPSPSSCERHKKPLPSGRIRKDKHRPWATKKLPECAVPCMEELFKDVIGCSLDDQNCVCDPNNLDRAGVSTMCFVDYCYPKQVATMRTELQKKCAVWTQQKEDDEADGQL</sequence>
<dbReference type="InterPro" id="IPR008427">
    <property type="entry name" value="Extracellular_membr_CFEM_dom"/>
</dbReference>
<evidence type="ECO:0000256" key="4">
    <source>
        <dbReference type="ARBA" id="ARBA00022525"/>
    </source>
</evidence>
<feature type="signal peptide" evidence="9">
    <location>
        <begin position="1"/>
        <end position="22"/>
    </location>
</feature>
<dbReference type="EMBL" id="SRRH01000534">
    <property type="protein sequence ID" value="KAG6287595.1"/>
    <property type="molecule type" value="Genomic_DNA"/>
</dbReference>
<dbReference type="GO" id="GO:0005576">
    <property type="term" value="C:extracellular region"/>
    <property type="evidence" value="ECO:0007669"/>
    <property type="project" value="UniProtKB-SubCell"/>
</dbReference>
<keyword evidence="7" id="KW-1015">Disulfide bond</keyword>
<keyword evidence="12" id="KW-1185">Reference proteome</keyword>
<proteinExistence type="inferred from homology"/>
<reference evidence="11 12" key="1">
    <citation type="journal article" date="2020" name="bioRxiv">
        <title>Whole genome comparisons of ergot fungi reveals the divergence and evolution of species within the genus Claviceps are the result of varying mechanisms driving genome evolution and host range expansion.</title>
        <authorList>
            <person name="Wyka S.A."/>
            <person name="Mondo S.J."/>
            <person name="Liu M."/>
            <person name="Dettman J."/>
            <person name="Nalam V."/>
            <person name="Broders K.D."/>
        </authorList>
    </citation>
    <scope>NUCLEOTIDE SEQUENCE [LARGE SCALE GENOMIC DNA]</scope>
    <source>
        <strain evidence="11 12">Clav52</strain>
    </source>
</reference>
<keyword evidence="6 9" id="KW-0732">Signal</keyword>
<evidence type="ECO:0000256" key="2">
    <source>
        <dbReference type="ARBA" id="ARBA00004613"/>
    </source>
</evidence>
<dbReference type="Pfam" id="PF05730">
    <property type="entry name" value="CFEM"/>
    <property type="match status" value="1"/>
</dbReference>
<dbReference type="Proteomes" id="UP000707071">
    <property type="component" value="Unassembled WGS sequence"/>
</dbReference>
<keyword evidence="5" id="KW-0336">GPI-anchor</keyword>
<evidence type="ECO:0000256" key="1">
    <source>
        <dbReference type="ARBA" id="ARBA00004589"/>
    </source>
</evidence>
<dbReference type="GO" id="GO:0098552">
    <property type="term" value="C:side of membrane"/>
    <property type="evidence" value="ECO:0007669"/>
    <property type="project" value="UniProtKB-KW"/>
</dbReference>
<evidence type="ECO:0000256" key="6">
    <source>
        <dbReference type="ARBA" id="ARBA00022729"/>
    </source>
</evidence>
<dbReference type="AlphaFoldDB" id="A0A9P7QFY3"/>
<evidence type="ECO:0000259" key="10">
    <source>
        <dbReference type="Pfam" id="PF05730"/>
    </source>
</evidence>
<keyword evidence="4" id="KW-0964">Secreted</keyword>
<evidence type="ECO:0000256" key="7">
    <source>
        <dbReference type="ARBA" id="ARBA00023157"/>
    </source>
</evidence>
<keyword evidence="5" id="KW-0472">Membrane</keyword>
<organism evidence="11 12">
    <name type="scientific">Claviceps aff. purpurea</name>
    <dbReference type="NCBI Taxonomy" id="1967640"/>
    <lineage>
        <taxon>Eukaryota</taxon>
        <taxon>Fungi</taxon>
        <taxon>Dikarya</taxon>
        <taxon>Ascomycota</taxon>
        <taxon>Pezizomycotina</taxon>
        <taxon>Sordariomycetes</taxon>
        <taxon>Hypocreomycetidae</taxon>
        <taxon>Hypocreales</taxon>
        <taxon>Clavicipitaceae</taxon>
        <taxon>Claviceps</taxon>
    </lineage>
</organism>
<evidence type="ECO:0000313" key="12">
    <source>
        <dbReference type="Proteomes" id="UP000707071"/>
    </source>
</evidence>
<keyword evidence="5" id="KW-0325">Glycoprotein</keyword>
<evidence type="ECO:0000313" key="11">
    <source>
        <dbReference type="EMBL" id="KAG6287595.1"/>
    </source>
</evidence>
<evidence type="ECO:0000256" key="8">
    <source>
        <dbReference type="ARBA" id="ARBA00023288"/>
    </source>
</evidence>
<comment type="caution">
    <text evidence="11">The sequence shown here is derived from an EMBL/GenBank/DDBJ whole genome shotgun (WGS) entry which is preliminary data.</text>
</comment>
<gene>
    <name evidence="11" type="ORF">E4U09_006066</name>
</gene>
<accession>A0A9P7QFY3</accession>
<feature type="domain" description="CFEM" evidence="10">
    <location>
        <begin position="45"/>
        <end position="110"/>
    </location>
</feature>
<evidence type="ECO:0000256" key="3">
    <source>
        <dbReference type="ARBA" id="ARBA00010031"/>
    </source>
</evidence>
<comment type="similarity">
    <text evidence="3">Belongs to the RBT5 family.</text>
</comment>
<evidence type="ECO:0000256" key="9">
    <source>
        <dbReference type="SAM" id="SignalP"/>
    </source>
</evidence>
<protein>
    <recommendedName>
        <fullName evidence="10">CFEM domain-containing protein</fullName>
    </recommendedName>
</protein>
<comment type="subcellular location">
    <subcellularLocation>
        <location evidence="1">Membrane</location>
        <topology evidence="1">Lipid-anchor</topology>
        <topology evidence="1">GPI-anchor</topology>
    </subcellularLocation>
    <subcellularLocation>
        <location evidence="2">Secreted</location>
    </subcellularLocation>
</comment>
<feature type="chain" id="PRO_5040186408" description="CFEM domain-containing protein" evidence="9">
    <location>
        <begin position="23"/>
        <end position="125"/>
    </location>
</feature>
<keyword evidence="8" id="KW-0449">Lipoprotein</keyword>
<evidence type="ECO:0000256" key="5">
    <source>
        <dbReference type="ARBA" id="ARBA00022622"/>
    </source>
</evidence>